<keyword evidence="11" id="KW-0378">Hydrolase</keyword>
<keyword evidence="19" id="KW-1185">Reference proteome</keyword>
<reference evidence="18" key="1">
    <citation type="journal article" date="2023" name="Nat. Commun.">
        <title>Diploid and tetraploid genomes of Acorus and the evolution of monocots.</title>
        <authorList>
            <person name="Ma L."/>
            <person name="Liu K.W."/>
            <person name="Li Z."/>
            <person name="Hsiao Y.Y."/>
            <person name="Qi Y."/>
            <person name="Fu T."/>
            <person name="Tang G.D."/>
            <person name="Zhang D."/>
            <person name="Sun W.H."/>
            <person name="Liu D.K."/>
            <person name="Li Y."/>
            <person name="Chen G.Z."/>
            <person name="Liu X.D."/>
            <person name="Liao X.Y."/>
            <person name="Jiang Y.T."/>
            <person name="Yu X."/>
            <person name="Hao Y."/>
            <person name="Huang J."/>
            <person name="Zhao X.W."/>
            <person name="Ke S."/>
            <person name="Chen Y.Y."/>
            <person name="Wu W.L."/>
            <person name="Hsu J.L."/>
            <person name="Lin Y.F."/>
            <person name="Huang M.D."/>
            <person name="Li C.Y."/>
            <person name="Huang L."/>
            <person name="Wang Z.W."/>
            <person name="Zhao X."/>
            <person name="Zhong W.Y."/>
            <person name="Peng D.H."/>
            <person name="Ahmad S."/>
            <person name="Lan S."/>
            <person name="Zhang J.S."/>
            <person name="Tsai W.C."/>
            <person name="Van de Peer Y."/>
            <person name="Liu Z.J."/>
        </authorList>
    </citation>
    <scope>NUCLEOTIDE SEQUENCE</scope>
    <source>
        <strain evidence="18">CP</strain>
    </source>
</reference>
<dbReference type="EMBL" id="JAUJYO010000006">
    <property type="protein sequence ID" value="KAK1314829.1"/>
    <property type="molecule type" value="Genomic_DNA"/>
</dbReference>
<comment type="subunit">
    <text evidence="6">Component of the CCR4-NOT complex, at least composed of CRR4 and CAF1 proteins.</text>
</comment>
<gene>
    <name evidence="18" type="ORF">QJS10_CPA06g01579</name>
</gene>
<evidence type="ECO:0000256" key="7">
    <source>
        <dbReference type="ARBA" id="ARBA00012161"/>
    </source>
</evidence>
<sequence>MAAVEEVWKKNFHQTCNLTEISREKCSYISLDMEFPGFLRTAHRDASEYELYDKLKYNVDNLKPIQVGLTLSDVSGHIPYHGAWQFNLSGFNVHKDPSSAELVELLRRSGIDFDKNLREGVMLDDFARFFRRTFVFGGRKMNHSWVTFHGMYDLAYMVKIITASPLPDTLFGFLSLIELFFGRVFDVKAMAKKCTGLMGGEIGLVRMSRILKIDTFCTKAHQAGHDSMLTSKVFSVIKREYKLNEGDYQGKLYGISSVLNASSQHNFIAPPLPNPIFMNFPLSPPLIWMPMPRMMGPEFHPLASGFDTYDGRFMGYYPCYCGC</sequence>
<dbReference type="Proteomes" id="UP001180020">
    <property type="component" value="Unassembled WGS sequence"/>
</dbReference>
<accession>A0AAV9EPD1</accession>
<evidence type="ECO:0000256" key="14">
    <source>
        <dbReference type="ARBA" id="ARBA00023015"/>
    </source>
</evidence>
<name>A0AAV9EPD1_ACOCL</name>
<evidence type="ECO:0000256" key="15">
    <source>
        <dbReference type="ARBA" id="ARBA00023163"/>
    </source>
</evidence>
<organism evidence="18 19">
    <name type="scientific">Acorus calamus</name>
    <name type="common">Sweet flag</name>
    <dbReference type="NCBI Taxonomy" id="4465"/>
    <lineage>
        <taxon>Eukaryota</taxon>
        <taxon>Viridiplantae</taxon>
        <taxon>Streptophyta</taxon>
        <taxon>Embryophyta</taxon>
        <taxon>Tracheophyta</taxon>
        <taxon>Spermatophyta</taxon>
        <taxon>Magnoliopsida</taxon>
        <taxon>Liliopsida</taxon>
        <taxon>Acoraceae</taxon>
        <taxon>Acorus</taxon>
    </lineage>
</organism>
<keyword evidence="12" id="KW-0269">Exonuclease</keyword>
<dbReference type="InterPro" id="IPR012337">
    <property type="entry name" value="RNaseH-like_sf"/>
</dbReference>
<keyword evidence="8" id="KW-0963">Cytoplasm</keyword>
<dbReference type="InterPro" id="IPR036397">
    <property type="entry name" value="RNaseH_sf"/>
</dbReference>
<keyword evidence="16" id="KW-0539">Nucleus</keyword>
<evidence type="ECO:0000256" key="11">
    <source>
        <dbReference type="ARBA" id="ARBA00022801"/>
    </source>
</evidence>
<keyword evidence="15" id="KW-0804">Transcription</keyword>
<evidence type="ECO:0000256" key="1">
    <source>
        <dbReference type="ARBA" id="ARBA00001663"/>
    </source>
</evidence>
<comment type="function">
    <text evidence="17">Ubiquitous transcription factor required for a diverse set of processes. It is a component of the CCR4 complex involved in the control of gene expression.</text>
</comment>
<evidence type="ECO:0000256" key="2">
    <source>
        <dbReference type="ARBA" id="ARBA00001968"/>
    </source>
</evidence>
<comment type="catalytic activity">
    <reaction evidence="1">
        <text>Exonucleolytic cleavage of poly(A) to 5'-AMP.</text>
        <dbReference type="EC" id="3.1.13.4"/>
    </reaction>
</comment>
<dbReference type="InterPro" id="IPR039637">
    <property type="entry name" value="CNOT7/CNOT8/Pop2"/>
</dbReference>
<evidence type="ECO:0000256" key="4">
    <source>
        <dbReference type="ARBA" id="ARBA00004496"/>
    </source>
</evidence>
<comment type="cofactor">
    <cofactor evidence="2">
        <name>a divalent metal cation</name>
        <dbReference type="ChEBI" id="CHEBI:60240"/>
    </cofactor>
</comment>
<evidence type="ECO:0000256" key="12">
    <source>
        <dbReference type="ARBA" id="ARBA00022839"/>
    </source>
</evidence>
<evidence type="ECO:0000256" key="5">
    <source>
        <dbReference type="ARBA" id="ARBA00008372"/>
    </source>
</evidence>
<evidence type="ECO:0000256" key="13">
    <source>
        <dbReference type="ARBA" id="ARBA00022884"/>
    </source>
</evidence>
<evidence type="ECO:0000256" key="8">
    <source>
        <dbReference type="ARBA" id="ARBA00022490"/>
    </source>
</evidence>
<evidence type="ECO:0000313" key="19">
    <source>
        <dbReference type="Proteomes" id="UP001180020"/>
    </source>
</evidence>
<evidence type="ECO:0000256" key="17">
    <source>
        <dbReference type="ARBA" id="ARBA00025148"/>
    </source>
</evidence>
<dbReference type="GO" id="GO:0046872">
    <property type="term" value="F:metal ion binding"/>
    <property type="evidence" value="ECO:0007669"/>
    <property type="project" value="UniProtKB-KW"/>
</dbReference>
<keyword evidence="14" id="KW-0805">Transcription regulation</keyword>
<keyword evidence="10" id="KW-0479">Metal-binding</keyword>
<dbReference type="EC" id="3.1.13.4" evidence="7"/>
<evidence type="ECO:0000256" key="6">
    <source>
        <dbReference type="ARBA" id="ARBA00011757"/>
    </source>
</evidence>
<dbReference type="GO" id="GO:0005634">
    <property type="term" value="C:nucleus"/>
    <property type="evidence" value="ECO:0007669"/>
    <property type="project" value="UniProtKB-SubCell"/>
</dbReference>
<dbReference type="SUPFAM" id="SSF53098">
    <property type="entry name" value="Ribonuclease H-like"/>
    <property type="match status" value="1"/>
</dbReference>
<dbReference type="InterPro" id="IPR006941">
    <property type="entry name" value="RNase_CAF1"/>
</dbReference>
<evidence type="ECO:0000256" key="16">
    <source>
        <dbReference type="ARBA" id="ARBA00023242"/>
    </source>
</evidence>
<proteinExistence type="inferred from homology"/>
<evidence type="ECO:0000313" key="18">
    <source>
        <dbReference type="EMBL" id="KAK1314829.1"/>
    </source>
</evidence>
<reference evidence="18" key="2">
    <citation type="submission" date="2023-06" db="EMBL/GenBank/DDBJ databases">
        <authorList>
            <person name="Ma L."/>
            <person name="Liu K.-W."/>
            <person name="Li Z."/>
            <person name="Hsiao Y.-Y."/>
            <person name="Qi Y."/>
            <person name="Fu T."/>
            <person name="Tang G."/>
            <person name="Zhang D."/>
            <person name="Sun W.-H."/>
            <person name="Liu D.-K."/>
            <person name="Li Y."/>
            <person name="Chen G.-Z."/>
            <person name="Liu X.-D."/>
            <person name="Liao X.-Y."/>
            <person name="Jiang Y.-T."/>
            <person name="Yu X."/>
            <person name="Hao Y."/>
            <person name="Huang J."/>
            <person name="Zhao X.-W."/>
            <person name="Ke S."/>
            <person name="Chen Y.-Y."/>
            <person name="Wu W.-L."/>
            <person name="Hsu J.-L."/>
            <person name="Lin Y.-F."/>
            <person name="Huang M.-D."/>
            <person name="Li C.-Y."/>
            <person name="Huang L."/>
            <person name="Wang Z.-W."/>
            <person name="Zhao X."/>
            <person name="Zhong W.-Y."/>
            <person name="Peng D.-H."/>
            <person name="Ahmad S."/>
            <person name="Lan S."/>
            <person name="Zhang J.-S."/>
            <person name="Tsai W.-C."/>
            <person name="Van De Peer Y."/>
            <person name="Liu Z.-J."/>
        </authorList>
    </citation>
    <scope>NUCLEOTIDE SEQUENCE</scope>
    <source>
        <strain evidence="18">CP</strain>
        <tissue evidence="18">Leaves</tissue>
    </source>
</reference>
<comment type="similarity">
    <text evidence="5">Belongs to the CAF1 family.</text>
</comment>
<comment type="caution">
    <text evidence="18">The sequence shown here is derived from an EMBL/GenBank/DDBJ whole genome shotgun (WGS) entry which is preliminary data.</text>
</comment>
<comment type="subcellular location">
    <subcellularLocation>
        <location evidence="4">Cytoplasm</location>
    </subcellularLocation>
    <subcellularLocation>
        <location evidence="3">Nucleus</location>
    </subcellularLocation>
</comment>
<keyword evidence="9" id="KW-0540">Nuclease</keyword>
<dbReference type="Pfam" id="PF04857">
    <property type="entry name" value="CAF1"/>
    <property type="match status" value="1"/>
</dbReference>
<dbReference type="AlphaFoldDB" id="A0AAV9EPD1"/>
<dbReference type="GO" id="GO:0004535">
    <property type="term" value="F:poly(A)-specific ribonuclease activity"/>
    <property type="evidence" value="ECO:0007669"/>
    <property type="project" value="UniProtKB-EC"/>
</dbReference>
<evidence type="ECO:0000256" key="10">
    <source>
        <dbReference type="ARBA" id="ARBA00022723"/>
    </source>
</evidence>
<dbReference type="GO" id="GO:0003723">
    <property type="term" value="F:RNA binding"/>
    <property type="evidence" value="ECO:0007669"/>
    <property type="project" value="UniProtKB-KW"/>
</dbReference>
<dbReference type="GO" id="GO:0030014">
    <property type="term" value="C:CCR4-NOT complex"/>
    <property type="evidence" value="ECO:0007669"/>
    <property type="project" value="InterPro"/>
</dbReference>
<protein>
    <recommendedName>
        <fullName evidence="7">poly(A)-specific ribonuclease</fullName>
        <ecNumber evidence="7">3.1.13.4</ecNumber>
    </recommendedName>
</protein>
<keyword evidence="13" id="KW-0694">RNA-binding</keyword>
<evidence type="ECO:0000256" key="9">
    <source>
        <dbReference type="ARBA" id="ARBA00022722"/>
    </source>
</evidence>
<dbReference type="PANTHER" id="PTHR10797">
    <property type="entry name" value="CCR4-NOT TRANSCRIPTION COMPLEX SUBUNIT"/>
    <property type="match status" value="1"/>
</dbReference>
<dbReference type="GO" id="GO:0005737">
    <property type="term" value="C:cytoplasm"/>
    <property type="evidence" value="ECO:0007669"/>
    <property type="project" value="UniProtKB-SubCell"/>
</dbReference>
<dbReference type="Gene3D" id="3.30.420.10">
    <property type="entry name" value="Ribonuclease H-like superfamily/Ribonuclease H"/>
    <property type="match status" value="1"/>
</dbReference>
<evidence type="ECO:0000256" key="3">
    <source>
        <dbReference type="ARBA" id="ARBA00004123"/>
    </source>
</evidence>